<reference evidence="2" key="1">
    <citation type="submission" date="2018-05" db="EMBL/GenBank/DDBJ databases">
        <authorList>
            <person name="Lanie J.A."/>
            <person name="Ng W.-L."/>
            <person name="Kazmierczak K.M."/>
            <person name="Andrzejewski T.M."/>
            <person name="Davidsen T.M."/>
            <person name="Wayne K.J."/>
            <person name="Tettelin H."/>
            <person name="Glass J.I."/>
            <person name="Rusch D."/>
            <person name="Podicherti R."/>
            <person name="Tsui H.-C.T."/>
            <person name="Winkler M.E."/>
        </authorList>
    </citation>
    <scope>NUCLEOTIDE SEQUENCE</scope>
</reference>
<evidence type="ECO:0008006" key="3">
    <source>
        <dbReference type="Google" id="ProtNLM"/>
    </source>
</evidence>
<dbReference type="GO" id="GO:0034599">
    <property type="term" value="P:cellular response to oxidative stress"/>
    <property type="evidence" value="ECO:0007669"/>
    <property type="project" value="TreeGrafter"/>
</dbReference>
<keyword evidence="1" id="KW-0408">Iron</keyword>
<dbReference type="Pfam" id="PF04362">
    <property type="entry name" value="Iron_traffic"/>
    <property type="match status" value="1"/>
</dbReference>
<protein>
    <recommendedName>
        <fullName evidence="3">Fe(2+)-trafficking protein</fullName>
    </recommendedName>
</protein>
<dbReference type="GO" id="GO:0005829">
    <property type="term" value="C:cytosol"/>
    <property type="evidence" value="ECO:0007669"/>
    <property type="project" value="TreeGrafter"/>
</dbReference>
<dbReference type="InterPro" id="IPR036766">
    <property type="entry name" value="Fe_traffick_prot_YggX_sf"/>
</dbReference>
<sequence length="91" mass="10742">MSYAETFKQRNVFCLKYKKEMPALFEAPFPGEAGEKILENISAQAWSEWLEMQTMFINENQLNMMDPKAREFLAERREEFLFKGGEKLDPP</sequence>
<dbReference type="EMBL" id="UINC01058764">
    <property type="protein sequence ID" value="SVB81400.1"/>
    <property type="molecule type" value="Genomic_DNA"/>
</dbReference>
<dbReference type="Gene3D" id="1.10.3880.10">
    <property type="entry name" value="Fe(II) trafficking protein YggX"/>
    <property type="match status" value="1"/>
</dbReference>
<dbReference type="AlphaFoldDB" id="A0A382H2B9"/>
<dbReference type="SUPFAM" id="SSF111148">
    <property type="entry name" value="YggX-like"/>
    <property type="match status" value="1"/>
</dbReference>
<dbReference type="PANTHER" id="PTHR36965:SF1">
    <property type="entry name" value="FE(2+)-TRAFFICKING PROTEIN-RELATED"/>
    <property type="match status" value="1"/>
</dbReference>
<gene>
    <name evidence="2" type="ORF">METZ01_LOCUS234254</name>
</gene>
<dbReference type="HAMAP" id="MF_00686">
    <property type="entry name" value="Fe_traffic_YggX"/>
    <property type="match status" value="1"/>
</dbReference>
<evidence type="ECO:0000256" key="1">
    <source>
        <dbReference type="ARBA" id="ARBA00023004"/>
    </source>
</evidence>
<name>A0A382H2B9_9ZZZZ</name>
<dbReference type="InterPro" id="IPR007457">
    <property type="entry name" value="Fe_traffick_prot_YggX"/>
</dbReference>
<evidence type="ECO:0000313" key="2">
    <source>
        <dbReference type="EMBL" id="SVB81400.1"/>
    </source>
</evidence>
<accession>A0A382H2B9</accession>
<feature type="non-terminal residue" evidence="2">
    <location>
        <position position="91"/>
    </location>
</feature>
<dbReference type="PANTHER" id="PTHR36965">
    <property type="entry name" value="FE(2+)-TRAFFICKING PROTEIN-RELATED"/>
    <property type="match status" value="1"/>
</dbReference>
<organism evidence="2">
    <name type="scientific">marine metagenome</name>
    <dbReference type="NCBI Taxonomy" id="408172"/>
    <lineage>
        <taxon>unclassified sequences</taxon>
        <taxon>metagenomes</taxon>
        <taxon>ecological metagenomes</taxon>
    </lineage>
</organism>
<dbReference type="NCBIfam" id="NF003817">
    <property type="entry name" value="PRK05408.1"/>
    <property type="match status" value="1"/>
</dbReference>
<dbReference type="PIRSF" id="PIRSF029827">
    <property type="entry name" value="Fe_traffic_YggX"/>
    <property type="match status" value="1"/>
</dbReference>
<proteinExistence type="inferred from homology"/>
<dbReference type="GO" id="GO:0005506">
    <property type="term" value="F:iron ion binding"/>
    <property type="evidence" value="ECO:0007669"/>
    <property type="project" value="InterPro"/>
</dbReference>